<name>A0A0R2LFC1_9LACO</name>
<evidence type="ECO:0000256" key="1">
    <source>
        <dbReference type="SAM" id="SignalP"/>
    </source>
</evidence>
<keyword evidence="3" id="KW-1185">Reference proteome</keyword>
<organism evidence="2 3">
    <name type="scientific">Companilactobacillus kimchiensis</name>
    <dbReference type="NCBI Taxonomy" id="993692"/>
    <lineage>
        <taxon>Bacteria</taxon>
        <taxon>Bacillati</taxon>
        <taxon>Bacillota</taxon>
        <taxon>Bacilli</taxon>
        <taxon>Lactobacillales</taxon>
        <taxon>Lactobacillaceae</taxon>
        <taxon>Companilactobacillus</taxon>
    </lineage>
</organism>
<comment type="caution">
    <text evidence="2">The sequence shown here is derived from an EMBL/GenBank/DDBJ whole genome shotgun (WGS) entry which is preliminary data.</text>
</comment>
<dbReference type="AlphaFoldDB" id="A0A0R2LFC1"/>
<dbReference type="OrthoDB" id="2263558at2"/>
<dbReference type="Proteomes" id="UP000051006">
    <property type="component" value="Unassembled WGS sequence"/>
</dbReference>
<gene>
    <name evidence="2" type="ORF">IV57_GL000962</name>
</gene>
<keyword evidence="1" id="KW-0732">Signal</keyword>
<evidence type="ECO:0000313" key="3">
    <source>
        <dbReference type="Proteomes" id="UP000051006"/>
    </source>
</evidence>
<dbReference type="PROSITE" id="PS51257">
    <property type="entry name" value="PROKAR_LIPOPROTEIN"/>
    <property type="match status" value="1"/>
</dbReference>
<evidence type="ECO:0008006" key="4">
    <source>
        <dbReference type="Google" id="ProtNLM"/>
    </source>
</evidence>
<feature type="signal peptide" evidence="1">
    <location>
        <begin position="1"/>
        <end position="27"/>
    </location>
</feature>
<evidence type="ECO:0000313" key="2">
    <source>
        <dbReference type="EMBL" id="KRO00526.1"/>
    </source>
</evidence>
<sequence length="457" mass="51801">MKKVIKVLGVILLCCLILVGCSQKSSTDNKGDLVIKNNSFSGKFVTSDDNKMQTMSVHFTNDNRAVVATSWYSGEEHLWMREVMSGDYTISKRKILIQVKKAMDEGFVTKKDMNNNAIPTKMVKTVVKNPNLELKIQKKYLMSNSTNKLRPTTKVKINDYNSFLNNDQKRYDHKYAKLSRRSFMSPATDLMGNGIAFKGSNFIWKYGGSSDYNNGLDQGGSLAVFTGTYKLENQKLTLFVYEKTNLYEGTIFNLGKKHYQSYIAANSLPNKFVFKFTKNNKLHLLTNSQYLTMTDMLDYGTVTGTPNYDEWIKKYNVGTIESTMQQSDLSNIVDTNSDSDNAKEHNRGISVKDSDDDSDFKFYLDSADDFESFLADQNMIDLDSDREYHVEEGNGHNFEISDSDRTVSAKYQVSWDVDDGSITHIIILGNDGKVYEANSGEEMTLDTDATDAYNNLE</sequence>
<dbReference type="RefSeq" id="WP_057879797.1">
    <property type="nucleotide sequence ID" value="NZ_JQCF01000002.1"/>
</dbReference>
<proteinExistence type="predicted"/>
<reference evidence="2 3" key="1">
    <citation type="journal article" date="2015" name="Genome Announc.">
        <title>Expanding the biotechnology potential of lactobacilli through comparative genomics of 213 strains and associated genera.</title>
        <authorList>
            <person name="Sun Z."/>
            <person name="Harris H.M."/>
            <person name="McCann A."/>
            <person name="Guo C."/>
            <person name="Argimon S."/>
            <person name="Zhang W."/>
            <person name="Yang X."/>
            <person name="Jeffery I.B."/>
            <person name="Cooney J.C."/>
            <person name="Kagawa T.F."/>
            <person name="Liu W."/>
            <person name="Song Y."/>
            <person name="Salvetti E."/>
            <person name="Wrobel A."/>
            <person name="Rasinkangas P."/>
            <person name="Parkhill J."/>
            <person name="Rea M.C."/>
            <person name="O'Sullivan O."/>
            <person name="Ritari J."/>
            <person name="Douillard F.P."/>
            <person name="Paul Ross R."/>
            <person name="Yang R."/>
            <person name="Briner A.E."/>
            <person name="Felis G.E."/>
            <person name="de Vos W.M."/>
            <person name="Barrangou R."/>
            <person name="Klaenhammer T.R."/>
            <person name="Caufield P.W."/>
            <person name="Cui Y."/>
            <person name="Zhang H."/>
            <person name="O'Toole P.W."/>
        </authorList>
    </citation>
    <scope>NUCLEOTIDE SEQUENCE [LARGE SCALE GENOMIC DNA]</scope>
    <source>
        <strain evidence="2 3">DSM 24716</strain>
    </source>
</reference>
<dbReference type="PATRIC" id="fig|993692.3.peg.976"/>
<protein>
    <recommendedName>
        <fullName evidence="4">Lipoprotein</fullName>
    </recommendedName>
</protein>
<feature type="chain" id="PRO_5038959394" description="Lipoprotein" evidence="1">
    <location>
        <begin position="28"/>
        <end position="457"/>
    </location>
</feature>
<accession>A0A0R2LFC1</accession>
<dbReference type="EMBL" id="JQCF01000002">
    <property type="protein sequence ID" value="KRO00526.1"/>
    <property type="molecule type" value="Genomic_DNA"/>
</dbReference>